<dbReference type="EMBL" id="CADCUT010000107">
    <property type="protein sequence ID" value="CAA9408311.1"/>
    <property type="molecule type" value="Genomic_DNA"/>
</dbReference>
<feature type="compositionally biased region" description="Basic and acidic residues" evidence="1">
    <location>
        <begin position="7"/>
        <end position="19"/>
    </location>
</feature>
<accession>A0A6J4PE12</accession>
<evidence type="ECO:0000313" key="2">
    <source>
        <dbReference type="EMBL" id="CAA9408311.1"/>
    </source>
</evidence>
<organism evidence="2">
    <name type="scientific">uncultured Rubrobacteraceae bacterium</name>
    <dbReference type="NCBI Taxonomy" id="349277"/>
    <lineage>
        <taxon>Bacteria</taxon>
        <taxon>Bacillati</taxon>
        <taxon>Actinomycetota</taxon>
        <taxon>Rubrobacteria</taxon>
        <taxon>Rubrobacterales</taxon>
        <taxon>Rubrobacteraceae</taxon>
        <taxon>environmental samples</taxon>
    </lineage>
</organism>
<evidence type="ECO:0000256" key="1">
    <source>
        <dbReference type="SAM" id="MobiDB-lite"/>
    </source>
</evidence>
<feature type="non-terminal residue" evidence="2">
    <location>
        <position position="1"/>
    </location>
</feature>
<name>A0A6J4PE12_9ACTN</name>
<dbReference type="AlphaFoldDB" id="A0A6J4PE12"/>
<protein>
    <submittedName>
        <fullName evidence="2">Uncharacterized protein</fullName>
    </submittedName>
</protein>
<feature type="region of interest" description="Disordered" evidence="1">
    <location>
        <begin position="1"/>
        <end position="70"/>
    </location>
</feature>
<sequence length="91" mass="10626">VANSHDPGFRDTPDPDPRRPGIRQRRRQREHRDPGRLQPRRAARVPGGPPPQRRPRPPALPGPWQLLHGRPDRRRALLRALPPARHRQKRL</sequence>
<gene>
    <name evidence="2" type="ORF">AVDCRST_MAG03-1693</name>
</gene>
<feature type="compositionally biased region" description="Pro residues" evidence="1">
    <location>
        <begin position="47"/>
        <end position="61"/>
    </location>
</feature>
<proteinExistence type="predicted"/>
<feature type="non-terminal residue" evidence="2">
    <location>
        <position position="91"/>
    </location>
</feature>
<feature type="compositionally biased region" description="Basic residues" evidence="1">
    <location>
        <begin position="20"/>
        <end position="29"/>
    </location>
</feature>
<reference evidence="2" key="1">
    <citation type="submission" date="2020-02" db="EMBL/GenBank/DDBJ databases">
        <authorList>
            <person name="Meier V. D."/>
        </authorList>
    </citation>
    <scope>NUCLEOTIDE SEQUENCE</scope>
    <source>
        <strain evidence="2">AVDCRST_MAG03</strain>
    </source>
</reference>